<name>A0A2X3DN39_9HELI</name>
<dbReference type="PANTHER" id="PTHR36838">
    <property type="entry name" value="AUXIN EFFLUX CARRIER FAMILY PROTEIN"/>
    <property type="match status" value="1"/>
</dbReference>
<evidence type="ECO:0000256" key="5">
    <source>
        <dbReference type="ARBA" id="ARBA00022692"/>
    </source>
</evidence>
<proteinExistence type="inferred from homology"/>
<dbReference type="RefSeq" id="WP_023949211.1">
    <property type="nucleotide sequence ID" value="NZ_JAERIV010000014.1"/>
</dbReference>
<dbReference type="PANTHER" id="PTHR36838:SF3">
    <property type="entry name" value="TRANSPORTER AUXIN EFFLUX CARRIER EC FAMILY"/>
    <property type="match status" value="1"/>
</dbReference>
<evidence type="ECO:0000256" key="7">
    <source>
        <dbReference type="ARBA" id="ARBA00023136"/>
    </source>
</evidence>
<protein>
    <submittedName>
        <fullName evidence="9">Auxin efflux carrier (AEC) family protein</fullName>
    </submittedName>
</protein>
<sequence>MLVAIYSVFVFIFLGYFAKVMRMLGNRQGNILLGFLLNFSLPAAIFNGVYHSEITLSLMRTFLGAFSCSLIGGVLIFLISFYLCKYQKSLAVTMAFLVMLHNTLFLGVPIVGGALGEDVAHKAILFDQFCTSIPLAILTPLLMSFSGKGAFTIQAVSMRLFRNPLFLAMITGFVLKSLPFRIPDELFAPIKALAICATPVALFAIGVQLSFADVKLEWKNSLFVLAFGMGVVPVLYLSSLLILAHGFGKIIDIDSQMVLIEIAMPPLISSTAIILRAGLNHKLAISTIVIGIFLCGVTTPLWMALSRL</sequence>
<evidence type="ECO:0000256" key="8">
    <source>
        <dbReference type="SAM" id="Phobius"/>
    </source>
</evidence>
<keyword evidence="3" id="KW-0813">Transport</keyword>
<keyword evidence="4" id="KW-1003">Cell membrane</keyword>
<dbReference type="AlphaFoldDB" id="A0A2X3DN39"/>
<feature type="transmembrane region" description="Helical" evidence="8">
    <location>
        <begin position="90"/>
        <end position="111"/>
    </location>
</feature>
<feature type="transmembrane region" description="Helical" evidence="8">
    <location>
        <begin position="223"/>
        <end position="244"/>
    </location>
</feature>
<feature type="transmembrane region" description="Helical" evidence="8">
    <location>
        <begin position="164"/>
        <end position="182"/>
    </location>
</feature>
<dbReference type="EMBL" id="UAWL01000006">
    <property type="protein sequence ID" value="SQB99610.1"/>
    <property type="molecule type" value="Genomic_DNA"/>
</dbReference>
<reference evidence="9 10" key="1">
    <citation type="submission" date="2018-06" db="EMBL/GenBank/DDBJ databases">
        <authorList>
            <consortium name="Pathogen Informatics"/>
            <person name="Doyle S."/>
        </authorList>
    </citation>
    <scope>NUCLEOTIDE SEQUENCE [LARGE SCALE GENOMIC DNA]</scope>
    <source>
        <strain evidence="9 10">NCTC13102</strain>
    </source>
</reference>
<feature type="transmembrane region" description="Helical" evidence="8">
    <location>
        <begin position="283"/>
        <end position="305"/>
    </location>
</feature>
<accession>A0A2X3DN39</accession>
<dbReference type="Pfam" id="PF03547">
    <property type="entry name" value="Mem_trans"/>
    <property type="match status" value="1"/>
</dbReference>
<comment type="subcellular location">
    <subcellularLocation>
        <location evidence="1">Cell membrane</location>
        <topology evidence="1">Multi-pass membrane protein</topology>
    </subcellularLocation>
</comment>
<dbReference type="InterPro" id="IPR038770">
    <property type="entry name" value="Na+/solute_symporter_sf"/>
</dbReference>
<evidence type="ECO:0000256" key="2">
    <source>
        <dbReference type="ARBA" id="ARBA00010145"/>
    </source>
</evidence>
<evidence type="ECO:0000256" key="6">
    <source>
        <dbReference type="ARBA" id="ARBA00022989"/>
    </source>
</evidence>
<feature type="transmembrane region" description="Helical" evidence="8">
    <location>
        <begin position="256"/>
        <end position="276"/>
    </location>
</feature>
<gene>
    <name evidence="9" type="ORF">NCTC13102_01935</name>
</gene>
<evidence type="ECO:0000313" key="9">
    <source>
        <dbReference type="EMBL" id="SQB99610.1"/>
    </source>
</evidence>
<evidence type="ECO:0000256" key="3">
    <source>
        <dbReference type="ARBA" id="ARBA00022448"/>
    </source>
</evidence>
<feature type="transmembrane region" description="Helical" evidence="8">
    <location>
        <begin position="62"/>
        <end position="83"/>
    </location>
</feature>
<dbReference type="GO" id="GO:0055085">
    <property type="term" value="P:transmembrane transport"/>
    <property type="evidence" value="ECO:0007669"/>
    <property type="project" value="InterPro"/>
</dbReference>
<feature type="transmembrane region" description="Helical" evidence="8">
    <location>
        <begin position="31"/>
        <end position="50"/>
    </location>
</feature>
<evidence type="ECO:0000256" key="1">
    <source>
        <dbReference type="ARBA" id="ARBA00004651"/>
    </source>
</evidence>
<keyword evidence="7 8" id="KW-0472">Membrane</keyword>
<feature type="transmembrane region" description="Helical" evidence="8">
    <location>
        <begin position="188"/>
        <end position="211"/>
    </location>
</feature>
<dbReference type="Proteomes" id="UP000250166">
    <property type="component" value="Unassembled WGS sequence"/>
</dbReference>
<comment type="similarity">
    <text evidence="2">Belongs to the auxin efflux carrier (TC 2.A.69) family.</text>
</comment>
<keyword evidence="5 8" id="KW-0812">Transmembrane</keyword>
<evidence type="ECO:0000313" key="10">
    <source>
        <dbReference type="Proteomes" id="UP000250166"/>
    </source>
</evidence>
<dbReference type="Gene3D" id="1.20.1530.20">
    <property type="match status" value="1"/>
</dbReference>
<evidence type="ECO:0000256" key="4">
    <source>
        <dbReference type="ARBA" id="ARBA00022475"/>
    </source>
</evidence>
<dbReference type="InterPro" id="IPR004776">
    <property type="entry name" value="Mem_transp_PIN-like"/>
</dbReference>
<dbReference type="GO" id="GO:0005886">
    <property type="term" value="C:plasma membrane"/>
    <property type="evidence" value="ECO:0007669"/>
    <property type="project" value="UniProtKB-SubCell"/>
</dbReference>
<feature type="transmembrane region" description="Helical" evidence="8">
    <location>
        <begin position="123"/>
        <end position="143"/>
    </location>
</feature>
<feature type="transmembrane region" description="Helical" evidence="8">
    <location>
        <begin position="6"/>
        <end position="24"/>
    </location>
</feature>
<organism evidence="9 10">
    <name type="scientific">Helicobacter fennelliae</name>
    <dbReference type="NCBI Taxonomy" id="215"/>
    <lineage>
        <taxon>Bacteria</taxon>
        <taxon>Pseudomonadati</taxon>
        <taxon>Campylobacterota</taxon>
        <taxon>Epsilonproteobacteria</taxon>
        <taxon>Campylobacterales</taxon>
        <taxon>Helicobacteraceae</taxon>
        <taxon>Helicobacter</taxon>
    </lineage>
</organism>
<keyword evidence="6 8" id="KW-1133">Transmembrane helix</keyword>